<sequence>MPSSALRFAINLGNALLAEQLTDGSLQGLTVDLARKIAHSCQQPELLKPYPAAKHIVDDASNNQWDIAFLAVDPARENELSFTSPYLTIDCTVLVRRDSEVHSVHEMDREGVTINVGRGSAYSLPLIRTLKHARLCEYPTTQQALSAFLAGKGDMVANIRQLLEAAALGQDSVRVLPDNYSQIQQAICVPRAVPHYYERMEALVRQWQQDGTLAALVARHIYV</sequence>
<accession>A0ABT6E6B4</accession>
<dbReference type="SUPFAM" id="SSF53850">
    <property type="entry name" value="Periplasmic binding protein-like II"/>
    <property type="match status" value="1"/>
</dbReference>
<evidence type="ECO:0000313" key="5">
    <source>
        <dbReference type="Proteomes" id="UP001075001"/>
    </source>
</evidence>
<dbReference type="Proteomes" id="UP001075001">
    <property type="component" value="Unassembled WGS sequence"/>
</dbReference>
<proteinExistence type="inferred from homology"/>
<comment type="similarity">
    <text evidence="1">Belongs to the bacterial solute-binding protein 3 family.</text>
</comment>
<dbReference type="Pfam" id="PF00497">
    <property type="entry name" value="SBP_bac_3"/>
    <property type="match status" value="1"/>
</dbReference>
<evidence type="ECO:0000313" key="4">
    <source>
        <dbReference type="EMBL" id="MDG1640685.1"/>
    </source>
</evidence>
<dbReference type="PANTHER" id="PTHR35936:SF17">
    <property type="entry name" value="ARGININE-BINDING EXTRACELLULAR PROTEIN ARTP"/>
    <property type="match status" value="1"/>
</dbReference>
<organism evidence="4 5">
    <name type="scientific">Klebsiella huaxiensis</name>
    <dbReference type="NCBI Taxonomy" id="2153354"/>
    <lineage>
        <taxon>Bacteria</taxon>
        <taxon>Pseudomonadati</taxon>
        <taxon>Pseudomonadota</taxon>
        <taxon>Gammaproteobacteria</taxon>
        <taxon>Enterobacterales</taxon>
        <taxon>Enterobacteriaceae</taxon>
        <taxon>Klebsiella/Raoultella group</taxon>
        <taxon>Klebsiella</taxon>
    </lineage>
</organism>
<dbReference type="Gene3D" id="3.40.190.10">
    <property type="entry name" value="Periplasmic binding protein-like II"/>
    <property type="match status" value="2"/>
</dbReference>
<dbReference type="SMART" id="SM00062">
    <property type="entry name" value="PBPb"/>
    <property type="match status" value="1"/>
</dbReference>
<dbReference type="EMBL" id="JAPQEX020000001">
    <property type="protein sequence ID" value="MDG1640685.1"/>
    <property type="molecule type" value="Genomic_DNA"/>
</dbReference>
<dbReference type="PANTHER" id="PTHR35936">
    <property type="entry name" value="MEMBRANE-BOUND LYTIC MUREIN TRANSGLYCOSYLASE F"/>
    <property type="match status" value="1"/>
</dbReference>
<protein>
    <submittedName>
        <fullName evidence="4">Transporter substrate-binding domain-containing protein</fullName>
    </submittedName>
</protein>
<reference evidence="4" key="1">
    <citation type="submission" date="2023-03" db="EMBL/GenBank/DDBJ databases">
        <title>identification of new KPC variant in Klebsiella huaxiensis from the Hospital Sewage Samples in China.</title>
        <authorList>
            <person name="Wu Y."/>
        </authorList>
    </citation>
    <scope>NUCLEOTIDE SEQUENCE</scope>
    <source>
        <strain evidence="4">ZR-9</strain>
    </source>
</reference>
<evidence type="ECO:0000256" key="2">
    <source>
        <dbReference type="ARBA" id="ARBA00022729"/>
    </source>
</evidence>
<dbReference type="RefSeq" id="WP_112217092.1">
    <property type="nucleotide sequence ID" value="NZ_CABGGQ010000011.1"/>
</dbReference>
<keyword evidence="2" id="KW-0732">Signal</keyword>
<evidence type="ECO:0000256" key="1">
    <source>
        <dbReference type="ARBA" id="ARBA00010333"/>
    </source>
</evidence>
<dbReference type="InterPro" id="IPR001638">
    <property type="entry name" value="Solute-binding_3/MltF_N"/>
</dbReference>
<evidence type="ECO:0000259" key="3">
    <source>
        <dbReference type="SMART" id="SM00062"/>
    </source>
</evidence>
<name>A0ABT6E6B4_9ENTR</name>
<comment type="caution">
    <text evidence="4">The sequence shown here is derived from an EMBL/GenBank/DDBJ whole genome shotgun (WGS) entry which is preliminary data.</text>
</comment>
<keyword evidence="5" id="KW-1185">Reference proteome</keyword>
<gene>
    <name evidence="4" type="ORF">OXR69_002055</name>
</gene>
<feature type="domain" description="Solute-binding protein family 3/N-terminal" evidence="3">
    <location>
        <begin position="5"/>
        <end position="223"/>
    </location>
</feature>